<evidence type="ECO:0000256" key="13">
    <source>
        <dbReference type="ARBA" id="ARBA00040794"/>
    </source>
</evidence>
<dbReference type="InterPro" id="IPR036206">
    <property type="entry name" value="ThiamineP_synth_sf"/>
</dbReference>
<keyword evidence="6" id="KW-0227">DNA damage</keyword>
<evidence type="ECO:0000313" key="21">
    <source>
        <dbReference type="Proteomes" id="UP000243207"/>
    </source>
</evidence>
<keyword evidence="7" id="KW-0378">Hydrolase</keyword>
<dbReference type="Gene3D" id="3.90.79.10">
    <property type="entry name" value="Nucleoside Triphosphate Pyrophosphohydrolase"/>
    <property type="match status" value="1"/>
</dbReference>
<gene>
    <name evidence="20" type="ORF">SAMN05216421_0291</name>
</gene>
<dbReference type="SUPFAM" id="SSF55811">
    <property type="entry name" value="Nudix"/>
    <property type="match status" value="1"/>
</dbReference>
<evidence type="ECO:0000256" key="8">
    <source>
        <dbReference type="ARBA" id="ARBA00022842"/>
    </source>
</evidence>
<dbReference type="InterPro" id="IPR003561">
    <property type="entry name" value="Mutator_MutT"/>
</dbReference>
<feature type="binding site" evidence="18">
    <location>
        <position position="37"/>
    </location>
    <ligand>
        <name>Mg(2+)</name>
        <dbReference type="ChEBI" id="CHEBI:18420"/>
    </ligand>
</feature>
<accession>A0A1H1LTN6</accession>
<dbReference type="GO" id="GO:0035539">
    <property type="term" value="F:8-oxo-7,8-dihydrodeoxyguanosine triphosphate pyrophosphatase activity"/>
    <property type="evidence" value="ECO:0007669"/>
    <property type="project" value="UniProtKB-EC"/>
</dbReference>
<evidence type="ECO:0000256" key="15">
    <source>
        <dbReference type="ARBA" id="ARBA00041979"/>
    </source>
</evidence>
<dbReference type="PANTHER" id="PTHR47707:SF1">
    <property type="entry name" value="NUDIX HYDROLASE FAMILY PROTEIN"/>
    <property type="match status" value="1"/>
</dbReference>
<feature type="binding site" evidence="18">
    <location>
        <position position="57"/>
    </location>
    <ligand>
        <name>Mg(2+)</name>
        <dbReference type="ChEBI" id="CHEBI:18420"/>
    </ligand>
</feature>
<evidence type="ECO:0000259" key="19">
    <source>
        <dbReference type="PROSITE" id="PS51462"/>
    </source>
</evidence>
<evidence type="ECO:0000256" key="16">
    <source>
        <dbReference type="ARBA" id="ARBA00042798"/>
    </source>
</evidence>
<keyword evidence="21" id="KW-1185">Reference proteome</keyword>
<evidence type="ECO:0000256" key="2">
    <source>
        <dbReference type="ARBA" id="ARBA00005582"/>
    </source>
</evidence>
<comment type="catalytic activity">
    <reaction evidence="11">
        <text>8-oxo-GTP + H2O = 8-oxo-GMP + diphosphate + H(+)</text>
        <dbReference type="Rhea" id="RHEA:67616"/>
        <dbReference type="ChEBI" id="CHEBI:15377"/>
        <dbReference type="ChEBI" id="CHEBI:15378"/>
        <dbReference type="ChEBI" id="CHEBI:33019"/>
        <dbReference type="ChEBI" id="CHEBI:143553"/>
        <dbReference type="ChEBI" id="CHEBI:145694"/>
    </reaction>
</comment>
<dbReference type="InterPro" id="IPR000086">
    <property type="entry name" value="NUDIX_hydrolase_dom"/>
</dbReference>
<dbReference type="PRINTS" id="PR00502">
    <property type="entry name" value="NUDIXFAMILY"/>
</dbReference>
<evidence type="ECO:0000256" key="4">
    <source>
        <dbReference type="ARBA" id="ARBA00022705"/>
    </source>
</evidence>
<comment type="similarity">
    <text evidence="2">Belongs to the Nudix hydrolase family.</text>
</comment>
<dbReference type="Pfam" id="PF14815">
    <property type="entry name" value="NUDIX_4"/>
    <property type="match status" value="1"/>
</dbReference>
<evidence type="ECO:0000256" key="3">
    <source>
        <dbReference type="ARBA" id="ARBA00022457"/>
    </source>
</evidence>
<reference evidence="21" key="1">
    <citation type="submission" date="2016-10" db="EMBL/GenBank/DDBJ databases">
        <authorList>
            <person name="Varghese N."/>
            <person name="Submissions S."/>
        </authorList>
    </citation>
    <scope>NUCLEOTIDE SEQUENCE [LARGE SCALE GENOMIC DNA]</scope>
    <source>
        <strain evidence="21">NRRL B-51270</strain>
    </source>
</reference>
<dbReference type="EC" id="3.6.1.55" evidence="12"/>
<dbReference type="InterPro" id="IPR013785">
    <property type="entry name" value="Aldolase_TIM"/>
</dbReference>
<dbReference type="InterPro" id="IPR020084">
    <property type="entry name" value="NUDIX_hydrolase_CS"/>
</dbReference>
<evidence type="ECO:0000256" key="5">
    <source>
        <dbReference type="ARBA" id="ARBA00022723"/>
    </source>
</evidence>
<dbReference type="InterPro" id="IPR029119">
    <property type="entry name" value="MutY_C"/>
</dbReference>
<dbReference type="Pfam" id="PF02581">
    <property type="entry name" value="TMP-TENI"/>
    <property type="match status" value="1"/>
</dbReference>
<evidence type="ECO:0000256" key="18">
    <source>
        <dbReference type="PIRSR" id="PIRSR603561-2"/>
    </source>
</evidence>
<feature type="domain" description="Nudix hydrolase" evidence="19">
    <location>
        <begin position="1"/>
        <end position="128"/>
    </location>
</feature>
<dbReference type="AlphaFoldDB" id="A0A1H1LTN6"/>
<feature type="binding site" evidence="17">
    <location>
        <position position="23"/>
    </location>
    <ligand>
        <name>8-oxo-dGTP</name>
        <dbReference type="ChEBI" id="CHEBI:77896"/>
    </ligand>
</feature>
<protein>
    <recommendedName>
        <fullName evidence="13">8-oxo-dGTP diphosphatase</fullName>
        <ecNumber evidence="12">3.6.1.55</ecNumber>
    </recommendedName>
    <alternativeName>
        <fullName evidence="16">7,8-dihydro-8-oxoguanine-triphosphatase</fullName>
    </alternativeName>
    <alternativeName>
        <fullName evidence="15">Mutator protein MutT</fullName>
    </alternativeName>
    <alternativeName>
        <fullName evidence="14">dGTP pyrophosphohydrolase</fullName>
    </alternativeName>
</protein>
<dbReference type="InterPro" id="IPR047127">
    <property type="entry name" value="MutT-like"/>
</dbReference>
<dbReference type="GO" id="GO:0044715">
    <property type="term" value="F:8-oxo-dGDP phosphatase activity"/>
    <property type="evidence" value="ECO:0007669"/>
    <property type="project" value="TreeGrafter"/>
</dbReference>
<dbReference type="PANTHER" id="PTHR47707">
    <property type="entry name" value="8-OXO-DGTP DIPHOSPHATASE"/>
    <property type="match status" value="1"/>
</dbReference>
<dbReference type="GO" id="GO:0009228">
    <property type="term" value="P:thiamine biosynthetic process"/>
    <property type="evidence" value="ECO:0007669"/>
    <property type="project" value="UniProtKB-KW"/>
</dbReference>
<evidence type="ECO:0000256" key="17">
    <source>
        <dbReference type="PIRSR" id="PIRSR603561-1"/>
    </source>
</evidence>
<sequence length="312" mass="34411">MRRIHVMAAVIRDPAGRILIAKRPDHAHQGGLWEFPGGKLEPGEQRNVALARELREELGITVARARPLLDIHHDYPDKSIRLDVWQVDEFEGVAHGAEGQPIRWVAADDLDEYAFPEANAPIVTAARLPPRYLITPDLTDRNALFAGLQAASENGVRLVQLRQTHLDPDAYRKLADAAMEHFGSAFTWMLKGDHPPPQAGAGWHLSARQLRQFAAAGWRRTDNIAWLAASCHDEEELKLADRVGVDFVTLSPVLPTQSHPGSPSLGWERATSLLRSTNLPAYLLGGLSDSNLSQVFEAGAQGIAAIRALWLR</sequence>
<organism evidence="20 21">
    <name type="scientific">Halopseudomonas xinjiangensis</name>
    <dbReference type="NCBI Taxonomy" id="487184"/>
    <lineage>
        <taxon>Bacteria</taxon>
        <taxon>Pseudomonadati</taxon>
        <taxon>Pseudomonadota</taxon>
        <taxon>Gammaproteobacteria</taxon>
        <taxon>Pseudomonadales</taxon>
        <taxon>Pseudomonadaceae</taxon>
        <taxon>Halopseudomonas</taxon>
    </lineage>
</organism>
<evidence type="ECO:0000256" key="10">
    <source>
        <dbReference type="ARBA" id="ARBA00035861"/>
    </source>
</evidence>
<keyword evidence="3" id="KW-0515">Mutator protein</keyword>
<keyword evidence="9" id="KW-0234">DNA repair</keyword>
<keyword evidence="4" id="KW-0235">DNA replication</keyword>
<dbReference type="CDD" id="cd03425">
    <property type="entry name" value="NUDIX_MutT_NudA_like"/>
    <property type="match status" value="1"/>
</dbReference>
<evidence type="ECO:0000256" key="9">
    <source>
        <dbReference type="ARBA" id="ARBA00023204"/>
    </source>
</evidence>
<evidence type="ECO:0000256" key="6">
    <source>
        <dbReference type="ARBA" id="ARBA00022763"/>
    </source>
</evidence>
<dbReference type="InterPro" id="IPR020476">
    <property type="entry name" value="Nudix_hydrolase"/>
</dbReference>
<evidence type="ECO:0000256" key="12">
    <source>
        <dbReference type="ARBA" id="ARBA00038905"/>
    </source>
</evidence>
<dbReference type="GO" id="GO:0046872">
    <property type="term" value="F:metal ion binding"/>
    <property type="evidence" value="ECO:0007669"/>
    <property type="project" value="UniProtKB-KW"/>
</dbReference>
<dbReference type="NCBIfam" id="NF006530">
    <property type="entry name" value="PRK08999.1"/>
    <property type="match status" value="1"/>
</dbReference>
<feature type="binding site" evidence="17">
    <location>
        <position position="28"/>
    </location>
    <ligand>
        <name>8-oxo-dGTP</name>
        <dbReference type="ChEBI" id="CHEBI:77896"/>
    </ligand>
</feature>
<dbReference type="Proteomes" id="UP000243207">
    <property type="component" value="Chromosome I"/>
</dbReference>
<keyword evidence="5 18" id="KW-0479">Metal-binding</keyword>
<dbReference type="OrthoDB" id="9810648at2"/>
<evidence type="ECO:0000256" key="7">
    <source>
        <dbReference type="ARBA" id="ARBA00022801"/>
    </source>
</evidence>
<dbReference type="InterPro" id="IPR015797">
    <property type="entry name" value="NUDIX_hydrolase-like_dom_sf"/>
</dbReference>
<dbReference type="FunFam" id="3.90.79.10:FF:000014">
    <property type="entry name" value="8-oxo-dGTP diphosphatase MutT"/>
    <property type="match status" value="1"/>
</dbReference>
<dbReference type="GO" id="GO:0044716">
    <property type="term" value="F:8-oxo-GDP phosphatase activity"/>
    <property type="evidence" value="ECO:0007669"/>
    <property type="project" value="TreeGrafter"/>
</dbReference>
<dbReference type="GO" id="GO:0008413">
    <property type="term" value="F:8-oxo-7,8-dihydroguanosine triphosphate pyrophosphatase activity"/>
    <property type="evidence" value="ECO:0007669"/>
    <property type="project" value="InterPro"/>
</dbReference>
<dbReference type="SUPFAM" id="SSF51391">
    <property type="entry name" value="Thiamin phosphate synthase"/>
    <property type="match status" value="1"/>
</dbReference>
<evidence type="ECO:0000256" key="11">
    <source>
        <dbReference type="ARBA" id="ARBA00036904"/>
    </source>
</evidence>
<dbReference type="NCBIfam" id="TIGR00586">
    <property type="entry name" value="mutt"/>
    <property type="match status" value="1"/>
</dbReference>
<dbReference type="InterPro" id="IPR022998">
    <property type="entry name" value="ThiamineP_synth_TenI"/>
</dbReference>
<evidence type="ECO:0000256" key="14">
    <source>
        <dbReference type="ARBA" id="ARBA00041592"/>
    </source>
</evidence>
<evidence type="ECO:0000313" key="20">
    <source>
        <dbReference type="EMBL" id="SDR77984.1"/>
    </source>
</evidence>
<dbReference type="STRING" id="487184.SAMN05216421_0291"/>
<comment type="cofactor">
    <cofactor evidence="1 18">
        <name>Mg(2+)</name>
        <dbReference type="ChEBI" id="CHEBI:18420"/>
    </cofactor>
</comment>
<dbReference type="Gene3D" id="3.20.20.70">
    <property type="entry name" value="Aldolase class I"/>
    <property type="match status" value="1"/>
</dbReference>
<dbReference type="PROSITE" id="PS51462">
    <property type="entry name" value="NUDIX"/>
    <property type="match status" value="1"/>
</dbReference>
<dbReference type="CDD" id="cd00564">
    <property type="entry name" value="TMP_TenI"/>
    <property type="match status" value="1"/>
</dbReference>
<feature type="binding site" evidence="17">
    <location>
        <position position="119"/>
    </location>
    <ligand>
        <name>8-oxo-dGTP</name>
        <dbReference type="ChEBI" id="CHEBI:77896"/>
    </ligand>
</feature>
<dbReference type="GO" id="GO:0006281">
    <property type="term" value="P:DNA repair"/>
    <property type="evidence" value="ECO:0007669"/>
    <property type="project" value="UniProtKB-KW"/>
</dbReference>
<name>A0A1H1LTN6_9GAMM</name>
<keyword evidence="8 18" id="KW-0460">Magnesium</keyword>
<feature type="binding site" evidence="17">
    <location>
        <begin position="34"/>
        <end position="37"/>
    </location>
    <ligand>
        <name>8-oxo-dGTP</name>
        <dbReference type="ChEBI" id="CHEBI:77896"/>
    </ligand>
</feature>
<evidence type="ECO:0000256" key="1">
    <source>
        <dbReference type="ARBA" id="ARBA00001946"/>
    </source>
</evidence>
<dbReference type="GO" id="GO:0006260">
    <property type="term" value="P:DNA replication"/>
    <property type="evidence" value="ECO:0007669"/>
    <property type="project" value="UniProtKB-KW"/>
</dbReference>
<proteinExistence type="inferred from homology"/>
<comment type="catalytic activity">
    <reaction evidence="10">
        <text>8-oxo-dGTP + H2O = 8-oxo-dGMP + diphosphate + H(+)</text>
        <dbReference type="Rhea" id="RHEA:31575"/>
        <dbReference type="ChEBI" id="CHEBI:15377"/>
        <dbReference type="ChEBI" id="CHEBI:15378"/>
        <dbReference type="ChEBI" id="CHEBI:33019"/>
        <dbReference type="ChEBI" id="CHEBI:63224"/>
        <dbReference type="ChEBI" id="CHEBI:77896"/>
        <dbReference type="EC" id="3.6.1.55"/>
    </reaction>
</comment>
<dbReference type="EMBL" id="LT629736">
    <property type="protein sequence ID" value="SDR77984.1"/>
    <property type="molecule type" value="Genomic_DNA"/>
</dbReference>
<dbReference type="PROSITE" id="PS00893">
    <property type="entry name" value="NUDIX_BOX"/>
    <property type="match status" value="1"/>
</dbReference>
<dbReference type="RefSeq" id="WP_093391477.1">
    <property type="nucleotide sequence ID" value="NZ_LT629736.1"/>
</dbReference>